<protein>
    <submittedName>
        <fullName evidence="1">Uncharacterized protein</fullName>
    </submittedName>
</protein>
<dbReference type="EMBL" id="KZ679141">
    <property type="protein sequence ID" value="PTB72443.1"/>
    <property type="molecule type" value="Genomic_DNA"/>
</dbReference>
<name>A0A2T4BT10_TRILO</name>
<evidence type="ECO:0000313" key="1">
    <source>
        <dbReference type="EMBL" id="PTB72443.1"/>
    </source>
</evidence>
<accession>A0A2T4BT10</accession>
<dbReference type="STRING" id="983965.A0A2T4BT10"/>
<reference evidence="1 2" key="1">
    <citation type="submission" date="2016-07" db="EMBL/GenBank/DDBJ databases">
        <title>Multiple horizontal gene transfer events from other fungi enriched the ability of initially mycotrophic Trichoderma (Ascomycota) to feed on dead plant biomass.</title>
        <authorList>
            <consortium name="DOE Joint Genome Institute"/>
            <person name="Aerts A."/>
            <person name="Atanasova L."/>
            <person name="Chenthamara K."/>
            <person name="Zhang J."/>
            <person name="Grujic M."/>
            <person name="Henrissat B."/>
            <person name="Kuo A."/>
            <person name="Salamov A."/>
            <person name="Lipzen A."/>
            <person name="Labutti K."/>
            <person name="Barry K."/>
            <person name="Miao Y."/>
            <person name="Rahimi M.J."/>
            <person name="Shen Q."/>
            <person name="Grigoriev I.V."/>
            <person name="Kubicek C.P."/>
            <person name="Druzhinina I.S."/>
        </authorList>
    </citation>
    <scope>NUCLEOTIDE SEQUENCE [LARGE SCALE GENOMIC DNA]</scope>
    <source>
        <strain evidence="1 2">ATCC 18648</strain>
    </source>
</reference>
<dbReference type="OrthoDB" id="5301473at2759"/>
<evidence type="ECO:0000313" key="2">
    <source>
        <dbReference type="Proteomes" id="UP000240760"/>
    </source>
</evidence>
<sequence length="115" mass="13575">MGSSRVFVHTLHIVRDVDAVVDPGWQADDAENQRSEERRFQVQEGLQRFAQRLHGEGHSYLLFLGSQDAQWWRTYLQHLGGEWWLHMPWTFTVHSRHARDVRLVAGRKTDGDVRR</sequence>
<keyword evidence="2" id="KW-1185">Reference proteome</keyword>
<dbReference type="Proteomes" id="UP000240760">
    <property type="component" value="Unassembled WGS sequence"/>
</dbReference>
<organism evidence="1 2">
    <name type="scientific">Trichoderma longibrachiatum ATCC 18648</name>
    <dbReference type="NCBI Taxonomy" id="983965"/>
    <lineage>
        <taxon>Eukaryota</taxon>
        <taxon>Fungi</taxon>
        <taxon>Dikarya</taxon>
        <taxon>Ascomycota</taxon>
        <taxon>Pezizomycotina</taxon>
        <taxon>Sordariomycetes</taxon>
        <taxon>Hypocreomycetidae</taxon>
        <taxon>Hypocreales</taxon>
        <taxon>Hypocreaceae</taxon>
        <taxon>Trichoderma</taxon>
    </lineage>
</organism>
<proteinExistence type="predicted"/>
<dbReference type="AlphaFoldDB" id="A0A2T4BT10"/>
<gene>
    <name evidence="1" type="ORF">M440DRAFT_1465555</name>
</gene>